<dbReference type="AlphaFoldDB" id="A0A067NK88"/>
<evidence type="ECO:0000313" key="2">
    <source>
        <dbReference type="Proteomes" id="UP000027073"/>
    </source>
</evidence>
<dbReference type="HOGENOM" id="CLU_005808_0_0_1"/>
<proteinExistence type="predicted"/>
<organism evidence="1 2">
    <name type="scientific">Pleurotus ostreatus (strain PC15)</name>
    <name type="common">Oyster mushroom</name>
    <dbReference type="NCBI Taxonomy" id="1137138"/>
    <lineage>
        <taxon>Eukaryota</taxon>
        <taxon>Fungi</taxon>
        <taxon>Dikarya</taxon>
        <taxon>Basidiomycota</taxon>
        <taxon>Agaricomycotina</taxon>
        <taxon>Agaricomycetes</taxon>
        <taxon>Agaricomycetidae</taxon>
        <taxon>Agaricales</taxon>
        <taxon>Pleurotineae</taxon>
        <taxon>Pleurotaceae</taxon>
        <taxon>Pleurotus</taxon>
    </lineage>
</organism>
<dbReference type="STRING" id="1137138.A0A067NK88"/>
<accession>A0A067NK88</accession>
<dbReference type="EMBL" id="KL198008">
    <property type="protein sequence ID" value="KDQ28498.1"/>
    <property type="molecule type" value="Genomic_DNA"/>
</dbReference>
<name>A0A067NK88_PLEO1</name>
<protein>
    <submittedName>
        <fullName evidence="1">Uncharacterized protein</fullName>
    </submittedName>
</protein>
<dbReference type="OrthoDB" id="5429442at2759"/>
<gene>
    <name evidence="1" type="ORF">PLEOSDRAFT_1084211</name>
</gene>
<sequence>MCLNDNSATLSARYLSAQLSAMWQNAVECVETEHESAIIDLRSEEYDKHKYKRGLAQWHYGGRRVPKGGISKDALFFYGSFDEPRLEFVCNHEVVLYLRLKSGHLNHAYPSRANIANFKPYPKDNISLGGLEVAYRIPFTRRIIEGRDTAVGNGDGRRIQLLTMDLKSAQAVLFSTNDLDRTKREVLNFYLKKYLQFLQNAGHHVLFDLPDFDNDTHRQHIDYSLVSRAFNVPGLQADIEIFGTNIDTINQYLRTTWLDVVSRGFISGPSPDPLANCIYEVRSNTLPSAESHFHITFMPPSIRALCPKEVVFYINISDLDFYGSADFSSAVTHSFKDLKFAFVLDVVQDKTQDITLLQLELGSARFCEHYSTFDFTGEVTFFQQIIKFISEEYLTLLVQYKYHVIFSPQGGFTEEVEFSGISEDEGEWKTVVEASGGVSSKRSTSIVWSEIVRKFSLYSFDHLLAISEESINAMFSSMYTTFSNECLVKWRHTSGNLNAEFRPIKIRLLSNGNALVIFNIDSGSMTLKNGRGTYEFDTWSIAYETRIKMVEHKSITWVDVARERYGRSYIHQIPNVQTVKHIILDFENAVYVGKQSLMPGMWDSDPRSAVARLDSILHFMSGYLKELAYYGHNVIHSIPIFPGQEVFGLTDATFRVISKETVTVANCVQRHTSPVLVVFGMTGGRRMPDTHTPWGFGWVFPRSHGSLCISKEVFLESRLLPSLARINARTTVVPRFPEEDEEEWKVYLTTWDQHRYRKEKSCNWTLLEGNADWLEYGWEHRDEWKYEHSGTQETTDGFSVLCHTKNQLVLPTTFHSALMEIKLKGQSILRVKDIKKQRTKETKANWSATIVIKTDSTGLRVTISEPVAPSFEHSESEEMWTSFNTDTALKQHLPKIIDVESALSDLRQLLEGSWRWGSAGLGTYTLASPVFTRTGDLIFQLRQTYGGVQSVIGSELMQYGRRSLSNISAEYKTGKSVIGNGNGYLEATTTTIRSQPMSVHQMGLSTSSETGSLLSVEEEDLAFIAGGGITTGVKVVNQVRVGTALQEGFH</sequence>
<dbReference type="InParanoid" id="A0A067NK88"/>
<dbReference type="Proteomes" id="UP000027073">
    <property type="component" value="Unassembled WGS sequence"/>
</dbReference>
<dbReference type="VEuPathDB" id="FungiDB:PLEOSDRAFT_1084211"/>
<evidence type="ECO:0000313" key="1">
    <source>
        <dbReference type="EMBL" id="KDQ28498.1"/>
    </source>
</evidence>
<reference evidence="2" key="1">
    <citation type="journal article" date="2014" name="Proc. Natl. Acad. Sci. U.S.A.">
        <title>Extensive sampling of basidiomycete genomes demonstrates inadequacy of the white-rot/brown-rot paradigm for wood decay fungi.</title>
        <authorList>
            <person name="Riley R."/>
            <person name="Salamov A.A."/>
            <person name="Brown D.W."/>
            <person name="Nagy L.G."/>
            <person name="Floudas D."/>
            <person name="Held B.W."/>
            <person name="Levasseur A."/>
            <person name="Lombard V."/>
            <person name="Morin E."/>
            <person name="Otillar R."/>
            <person name="Lindquist E.A."/>
            <person name="Sun H."/>
            <person name="LaButti K.M."/>
            <person name="Schmutz J."/>
            <person name="Jabbour D."/>
            <person name="Luo H."/>
            <person name="Baker S.E."/>
            <person name="Pisabarro A.G."/>
            <person name="Walton J.D."/>
            <person name="Blanchette R.A."/>
            <person name="Henrissat B."/>
            <person name="Martin F."/>
            <person name="Cullen D."/>
            <person name="Hibbett D.S."/>
            <person name="Grigoriev I.V."/>
        </authorList>
    </citation>
    <scope>NUCLEOTIDE SEQUENCE [LARGE SCALE GENOMIC DNA]</scope>
    <source>
        <strain evidence="2">PC15</strain>
    </source>
</reference>